<dbReference type="InterPro" id="IPR008258">
    <property type="entry name" value="Transglycosylase_SLT_dom_1"/>
</dbReference>
<dbReference type="Proteomes" id="UP001549145">
    <property type="component" value="Unassembled WGS sequence"/>
</dbReference>
<proteinExistence type="inferred from homology"/>
<feature type="domain" description="Transglycosylase SLT" evidence="2">
    <location>
        <begin position="178"/>
        <end position="224"/>
    </location>
</feature>
<organism evidence="3 4">
    <name type="scientific">Methylobacterium goesingense</name>
    <dbReference type="NCBI Taxonomy" id="243690"/>
    <lineage>
        <taxon>Bacteria</taxon>
        <taxon>Pseudomonadati</taxon>
        <taxon>Pseudomonadota</taxon>
        <taxon>Alphaproteobacteria</taxon>
        <taxon>Hyphomicrobiales</taxon>
        <taxon>Methylobacteriaceae</taxon>
        <taxon>Methylobacterium</taxon>
    </lineage>
</organism>
<keyword evidence="4" id="KW-1185">Reference proteome</keyword>
<dbReference type="Pfam" id="PF01464">
    <property type="entry name" value="SLT"/>
    <property type="match status" value="1"/>
</dbReference>
<comment type="caution">
    <text evidence="3">The sequence shown here is derived from an EMBL/GenBank/DDBJ whole genome shotgun (WGS) entry which is preliminary data.</text>
</comment>
<reference evidence="3 4" key="1">
    <citation type="submission" date="2024-06" db="EMBL/GenBank/DDBJ databases">
        <title>Genomic Encyclopedia of Type Strains, Phase IV (KMG-IV): sequencing the most valuable type-strain genomes for metagenomic binning, comparative biology and taxonomic classification.</title>
        <authorList>
            <person name="Goeker M."/>
        </authorList>
    </citation>
    <scope>NUCLEOTIDE SEQUENCE [LARGE SCALE GENOMIC DNA]</scope>
    <source>
        <strain evidence="3 4">DSM 21331</strain>
    </source>
</reference>
<evidence type="ECO:0000313" key="3">
    <source>
        <dbReference type="EMBL" id="MET3691483.1"/>
    </source>
</evidence>
<evidence type="ECO:0000313" key="4">
    <source>
        <dbReference type="Proteomes" id="UP001549145"/>
    </source>
</evidence>
<evidence type="ECO:0000259" key="2">
    <source>
        <dbReference type="Pfam" id="PF01464"/>
    </source>
</evidence>
<name>A0ABV2L0X8_9HYPH</name>
<protein>
    <recommendedName>
        <fullName evidence="2">Transglycosylase SLT domain-containing protein</fullName>
    </recommendedName>
</protein>
<dbReference type="Gene3D" id="1.10.530.10">
    <property type="match status" value="1"/>
</dbReference>
<gene>
    <name evidence="3" type="ORF">ABID43_001008</name>
</gene>
<dbReference type="RefSeq" id="WP_238275874.1">
    <property type="nucleotide sequence ID" value="NZ_BPQL01000011.1"/>
</dbReference>
<evidence type="ECO:0000256" key="1">
    <source>
        <dbReference type="ARBA" id="ARBA00009387"/>
    </source>
</evidence>
<sequence length="393" mass="41669">MQGRNVGSSRTVFAKGPHLAKGLLVAGSSLRATTATSDALMLSGRVGSAHGSRPALTRSVLSMLLLAGGLGAIVSYGIGPEAAVVQSAQAMTEITMPKPRVQPVSVVLKASPVAPAAPAMMTASSAFAAVHDLDTELGSNAVDRVSYDFLLTESAVGDPNDVLEFGPMRIRRHLVQKIIRAAQAVQTDPVLLMAVADKESSFKTEVQAQTSSATGLYQFIERTWLGVIRDFGPKYGLASDAALVVAGDNGRPTVTDAAERTRILEMRRDPYLSALMAGEMLKRDAARIALRIGRELTLGEVYLAHFLGPDDAEDFLASVVDKPKTAAAQMLPGPARANKSIFFAAQRGRRKATSLSVAQVHEKFEAMMSTRGARYRDVRSVAGVMAYADAAVD</sequence>
<dbReference type="InterPro" id="IPR023346">
    <property type="entry name" value="Lysozyme-like_dom_sf"/>
</dbReference>
<accession>A0ABV2L0X8</accession>
<dbReference type="SUPFAM" id="SSF53955">
    <property type="entry name" value="Lysozyme-like"/>
    <property type="match status" value="1"/>
</dbReference>
<comment type="similarity">
    <text evidence="1">Belongs to the virb1 family.</text>
</comment>
<dbReference type="EMBL" id="JBEPMM010000002">
    <property type="protein sequence ID" value="MET3691483.1"/>
    <property type="molecule type" value="Genomic_DNA"/>
</dbReference>